<evidence type="ECO:0000313" key="4">
    <source>
        <dbReference type="Proteomes" id="UP000256429"/>
    </source>
</evidence>
<organism evidence="3 4">
    <name type="scientific">Lutibacter oceani</name>
    <dbReference type="NCBI Taxonomy" id="1853311"/>
    <lineage>
        <taxon>Bacteria</taxon>
        <taxon>Pseudomonadati</taxon>
        <taxon>Bacteroidota</taxon>
        <taxon>Flavobacteriia</taxon>
        <taxon>Flavobacteriales</taxon>
        <taxon>Flavobacteriaceae</taxon>
        <taxon>Lutibacter</taxon>
    </lineage>
</organism>
<dbReference type="Proteomes" id="UP000256429">
    <property type="component" value="Unassembled WGS sequence"/>
</dbReference>
<dbReference type="Pfam" id="PF09851">
    <property type="entry name" value="SHOCT"/>
    <property type="match status" value="1"/>
</dbReference>
<evidence type="ECO:0000313" key="3">
    <source>
        <dbReference type="EMBL" id="REE80307.1"/>
    </source>
</evidence>
<evidence type="ECO:0000259" key="2">
    <source>
        <dbReference type="Pfam" id="PF09851"/>
    </source>
</evidence>
<keyword evidence="1" id="KW-0812">Transmembrane</keyword>
<comment type="caution">
    <text evidence="3">The sequence shown here is derived from an EMBL/GenBank/DDBJ whole genome shotgun (WGS) entry which is preliminary data.</text>
</comment>
<protein>
    <submittedName>
        <fullName evidence="3">Putative membrane protein</fullName>
    </submittedName>
</protein>
<evidence type="ECO:0000256" key="1">
    <source>
        <dbReference type="SAM" id="Phobius"/>
    </source>
</evidence>
<proteinExistence type="predicted"/>
<accession>A0A3D9RKM0</accession>
<gene>
    <name evidence="3" type="ORF">BX611_1949</name>
</gene>
<dbReference type="InterPro" id="IPR018649">
    <property type="entry name" value="SHOCT"/>
</dbReference>
<dbReference type="AlphaFoldDB" id="A0A3D9RKM0"/>
<dbReference type="OrthoDB" id="5421551at2"/>
<feature type="domain" description="SHOCT" evidence="2">
    <location>
        <begin position="46"/>
        <end position="69"/>
    </location>
</feature>
<keyword evidence="4" id="KW-1185">Reference proteome</keyword>
<sequence>MWYECNNDWHYFGMHGFWWLFWVVILIVIFLVLKPYLINKKGKDSSLEILRRKYASGDISTEEFEERKRMLEAE</sequence>
<dbReference type="RefSeq" id="WP_115880635.1">
    <property type="nucleotide sequence ID" value="NZ_QTTQ01000011.1"/>
</dbReference>
<feature type="transmembrane region" description="Helical" evidence="1">
    <location>
        <begin position="16"/>
        <end position="33"/>
    </location>
</feature>
<keyword evidence="1" id="KW-0472">Membrane</keyword>
<name>A0A3D9RKM0_9FLAO</name>
<reference evidence="3 4" key="1">
    <citation type="submission" date="2018-08" db="EMBL/GenBank/DDBJ databases">
        <title>Genomic Encyclopedia of Type Strains, Phase III (KMG-III): the genomes of soil and plant-associated and newly described type strains.</title>
        <authorList>
            <person name="Whitman W."/>
        </authorList>
    </citation>
    <scope>NUCLEOTIDE SEQUENCE [LARGE SCALE GENOMIC DNA]</scope>
    <source>
        <strain evidence="3 4">325-5</strain>
    </source>
</reference>
<keyword evidence="1" id="KW-1133">Transmembrane helix</keyword>
<dbReference type="EMBL" id="QTTQ01000011">
    <property type="protein sequence ID" value="REE80307.1"/>
    <property type="molecule type" value="Genomic_DNA"/>
</dbReference>